<comment type="caution">
    <text evidence="5">The sequence shown here is derived from an EMBL/GenBank/DDBJ whole genome shotgun (WGS) entry which is preliminary data.</text>
</comment>
<feature type="region of interest" description="Disordered" evidence="3">
    <location>
        <begin position="150"/>
        <end position="179"/>
    </location>
</feature>
<keyword evidence="1" id="KW-0489">Methyltransferase</keyword>
<keyword evidence="2" id="KW-0808">Transferase</keyword>
<feature type="domain" description="DNA methylase N-4/N-6" evidence="4">
    <location>
        <begin position="108"/>
        <end position="344"/>
    </location>
</feature>
<dbReference type="AlphaFoldDB" id="A0A0F9C7V0"/>
<evidence type="ECO:0000256" key="2">
    <source>
        <dbReference type="ARBA" id="ARBA00022679"/>
    </source>
</evidence>
<evidence type="ECO:0000259" key="4">
    <source>
        <dbReference type="Pfam" id="PF01555"/>
    </source>
</evidence>
<evidence type="ECO:0000256" key="3">
    <source>
        <dbReference type="SAM" id="MobiDB-lite"/>
    </source>
</evidence>
<organism evidence="5">
    <name type="scientific">marine sediment metagenome</name>
    <dbReference type="NCBI Taxonomy" id="412755"/>
    <lineage>
        <taxon>unclassified sequences</taxon>
        <taxon>metagenomes</taxon>
        <taxon>ecological metagenomes</taxon>
    </lineage>
</organism>
<dbReference type="PRINTS" id="PR00508">
    <property type="entry name" value="S21N4MTFRASE"/>
</dbReference>
<dbReference type="InterPro" id="IPR002941">
    <property type="entry name" value="DNA_methylase_N4/N6"/>
</dbReference>
<feature type="compositionally biased region" description="Polar residues" evidence="3">
    <location>
        <begin position="263"/>
        <end position="273"/>
    </location>
</feature>
<reference evidence="5" key="1">
    <citation type="journal article" date="2015" name="Nature">
        <title>Complex archaea that bridge the gap between prokaryotes and eukaryotes.</title>
        <authorList>
            <person name="Spang A."/>
            <person name="Saw J.H."/>
            <person name="Jorgensen S.L."/>
            <person name="Zaremba-Niedzwiedzka K."/>
            <person name="Martijn J."/>
            <person name="Lind A.E."/>
            <person name="van Eijk R."/>
            <person name="Schleper C."/>
            <person name="Guy L."/>
            <person name="Ettema T.J."/>
        </authorList>
    </citation>
    <scope>NUCLEOTIDE SEQUENCE</scope>
</reference>
<feature type="region of interest" description="Disordered" evidence="3">
    <location>
        <begin position="249"/>
        <end position="280"/>
    </location>
</feature>
<protein>
    <recommendedName>
        <fullName evidence="4">DNA methylase N-4/N-6 domain-containing protein</fullName>
    </recommendedName>
</protein>
<feature type="compositionally biased region" description="Basic and acidic residues" evidence="3">
    <location>
        <begin position="57"/>
        <end position="68"/>
    </location>
</feature>
<dbReference type="GO" id="GO:0008170">
    <property type="term" value="F:N-methyltransferase activity"/>
    <property type="evidence" value="ECO:0007669"/>
    <property type="project" value="InterPro"/>
</dbReference>
<proteinExistence type="predicted"/>
<dbReference type="SUPFAM" id="SSF53335">
    <property type="entry name" value="S-adenosyl-L-methionine-dependent methyltransferases"/>
    <property type="match status" value="1"/>
</dbReference>
<accession>A0A0F9C7V0</accession>
<dbReference type="EMBL" id="LAZR01034380">
    <property type="protein sequence ID" value="KKL45453.1"/>
    <property type="molecule type" value="Genomic_DNA"/>
</dbReference>
<dbReference type="Gene3D" id="3.40.50.150">
    <property type="entry name" value="Vaccinia Virus protein VP39"/>
    <property type="match status" value="1"/>
</dbReference>
<gene>
    <name evidence="5" type="ORF">LCGC14_2355520</name>
</gene>
<dbReference type="InterPro" id="IPR001091">
    <property type="entry name" value="RM_Methyltransferase"/>
</dbReference>
<dbReference type="GO" id="GO:0032259">
    <property type="term" value="P:methylation"/>
    <property type="evidence" value="ECO:0007669"/>
    <property type="project" value="UniProtKB-KW"/>
</dbReference>
<dbReference type="InterPro" id="IPR029063">
    <property type="entry name" value="SAM-dependent_MTases_sf"/>
</dbReference>
<dbReference type="GO" id="GO:0003677">
    <property type="term" value="F:DNA binding"/>
    <property type="evidence" value="ECO:0007669"/>
    <property type="project" value="InterPro"/>
</dbReference>
<feature type="non-terminal residue" evidence="5">
    <location>
        <position position="344"/>
    </location>
</feature>
<evidence type="ECO:0000313" key="5">
    <source>
        <dbReference type="EMBL" id="KKL45453.1"/>
    </source>
</evidence>
<sequence length="344" mass="38552">MLTPEAFHCPTAPCNALSHLHHIGSWGLRKYAGEQELVWGGREGCEHEWSNNGRRPPHPDRSTGDHDGNGSGIFVDRIERGSQAAKQSRGEAVEFGNTCFQCGAWRGAYGLEPTVEMYVQHTVEILREIRRVLRDDGVVFWNIGDSYAASNRGSGGHSPKQDSNRGSWTPGNHRNEISDGLKPKDLCLIPFRVALAAQADGWWVRSDIIWAKPNPMPESVTDRPTRSHEYILMLTKSAKYYWDAEAVKENTSGNTHSRGTKLSPPSETTSEQHIQVDGRRAHKDWSRYTPEILSHRNLRSVWTFTTEPYPEAHFAVFPEELPKRCILAATRTGDLVLDPFAGSG</sequence>
<dbReference type="Pfam" id="PF01555">
    <property type="entry name" value="N6_N4_Mtase"/>
    <property type="match status" value="1"/>
</dbReference>
<name>A0A0F9C7V0_9ZZZZ</name>
<evidence type="ECO:0000256" key="1">
    <source>
        <dbReference type="ARBA" id="ARBA00022603"/>
    </source>
</evidence>
<feature type="region of interest" description="Disordered" evidence="3">
    <location>
        <begin position="48"/>
        <end position="72"/>
    </location>
</feature>